<evidence type="ECO:0000313" key="1">
    <source>
        <dbReference type="EMBL" id="MEQ2424387.1"/>
    </source>
</evidence>
<protein>
    <recommendedName>
        <fullName evidence="3">HNH endonuclease</fullName>
    </recommendedName>
</protein>
<accession>A0ABV1D1X1</accession>
<reference evidence="1 2" key="1">
    <citation type="submission" date="2024-03" db="EMBL/GenBank/DDBJ databases">
        <title>Human intestinal bacterial collection.</title>
        <authorList>
            <person name="Pauvert C."/>
            <person name="Hitch T.C.A."/>
            <person name="Clavel T."/>
        </authorList>
    </citation>
    <scope>NUCLEOTIDE SEQUENCE [LARGE SCALE GENOMIC DNA]</scope>
    <source>
        <strain evidence="1 2">CLA-SR-H021</strain>
    </source>
</reference>
<comment type="caution">
    <text evidence="1">The sequence shown here is derived from an EMBL/GenBank/DDBJ whole genome shotgun (WGS) entry which is preliminary data.</text>
</comment>
<sequence length="201" mass="23213">MGKFIDLTGQKFGMWTVLYYVGDSKWQCRCDCGTIREVKGVTLRNQSSTNCGCVKRKHGMEGTKLYRLWSHMKERCDSPKFKSYKDYGGRGITYCEEWKEFKAFMEWALQNGYQEEMTLDRINVNGNYEPSNCRFISNLEQQRNKRNSRLVTINGDTKAVSEWAEISGLDRHTILYRLNNGMQGMDLLKPGRKGGGLVNAD</sequence>
<organism evidence="1 2">
    <name type="scientific">Enterocloster hominis</name>
    <name type="common">ex Hitch et al. 2024</name>
    <dbReference type="NCBI Taxonomy" id="1917870"/>
    <lineage>
        <taxon>Bacteria</taxon>
        <taxon>Bacillati</taxon>
        <taxon>Bacillota</taxon>
        <taxon>Clostridia</taxon>
        <taxon>Lachnospirales</taxon>
        <taxon>Lachnospiraceae</taxon>
        <taxon>Enterocloster</taxon>
    </lineage>
</organism>
<proteinExistence type="predicted"/>
<dbReference type="EMBL" id="JBBMFM010000012">
    <property type="protein sequence ID" value="MEQ2424387.1"/>
    <property type="molecule type" value="Genomic_DNA"/>
</dbReference>
<keyword evidence="2" id="KW-1185">Reference proteome</keyword>
<name>A0ABV1D1X1_9FIRM</name>
<dbReference type="RefSeq" id="WP_349117898.1">
    <property type="nucleotide sequence ID" value="NZ_JBBMFM010000012.1"/>
</dbReference>
<dbReference type="Proteomes" id="UP001454086">
    <property type="component" value="Unassembled WGS sequence"/>
</dbReference>
<gene>
    <name evidence="1" type="ORF">WMQ36_05325</name>
</gene>
<evidence type="ECO:0000313" key="2">
    <source>
        <dbReference type="Proteomes" id="UP001454086"/>
    </source>
</evidence>
<evidence type="ECO:0008006" key="3">
    <source>
        <dbReference type="Google" id="ProtNLM"/>
    </source>
</evidence>